<feature type="transmembrane region" description="Helical" evidence="17">
    <location>
        <begin position="268"/>
        <end position="287"/>
    </location>
</feature>
<evidence type="ECO:0000313" key="20">
    <source>
        <dbReference type="EMBL" id="QPK42042.1"/>
    </source>
</evidence>
<keyword evidence="11 17" id="KW-1133">Transmembrane helix</keyword>
<keyword evidence="12 17" id="KW-0520">NAD</keyword>
<evidence type="ECO:0000256" key="16">
    <source>
        <dbReference type="ARBA" id="ARBA00049551"/>
    </source>
</evidence>
<feature type="transmembrane region" description="Helical" evidence="17">
    <location>
        <begin position="241"/>
        <end position="261"/>
    </location>
</feature>
<dbReference type="Pfam" id="PF00361">
    <property type="entry name" value="Proton_antipo_M"/>
    <property type="match status" value="1"/>
</dbReference>
<evidence type="ECO:0000256" key="11">
    <source>
        <dbReference type="ARBA" id="ARBA00022989"/>
    </source>
</evidence>
<dbReference type="Pfam" id="PF01059">
    <property type="entry name" value="Oxidored_q5_N"/>
    <property type="match status" value="1"/>
</dbReference>
<evidence type="ECO:0000256" key="10">
    <source>
        <dbReference type="ARBA" id="ARBA00022982"/>
    </source>
</evidence>
<evidence type="ECO:0000256" key="3">
    <source>
        <dbReference type="ARBA" id="ARBA00009025"/>
    </source>
</evidence>
<evidence type="ECO:0000256" key="9">
    <source>
        <dbReference type="ARBA" id="ARBA00022967"/>
    </source>
</evidence>
<keyword evidence="8 17" id="KW-0812">Transmembrane</keyword>
<dbReference type="InterPro" id="IPR001750">
    <property type="entry name" value="ND/Mrp_TM"/>
</dbReference>
<evidence type="ECO:0000256" key="17">
    <source>
        <dbReference type="RuleBase" id="RU003297"/>
    </source>
</evidence>
<keyword evidence="6 17" id="KW-0813">Transport</keyword>
<evidence type="ECO:0000256" key="5">
    <source>
        <dbReference type="ARBA" id="ARBA00021006"/>
    </source>
</evidence>
<evidence type="ECO:0000256" key="13">
    <source>
        <dbReference type="ARBA" id="ARBA00023075"/>
    </source>
</evidence>
<dbReference type="GO" id="GO:0048039">
    <property type="term" value="F:ubiquinone binding"/>
    <property type="evidence" value="ECO:0007669"/>
    <property type="project" value="TreeGrafter"/>
</dbReference>
<keyword evidence="10 17" id="KW-0249">Electron transport</keyword>
<dbReference type="GO" id="GO:0003954">
    <property type="term" value="F:NADH dehydrogenase activity"/>
    <property type="evidence" value="ECO:0007669"/>
    <property type="project" value="TreeGrafter"/>
</dbReference>
<dbReference type="GO" id="GO:0042773">
    <property type="term" value="P:ATP synthesis coupled electron transport"/>
    <property type="evidence" value="ECO:0007669"/>
    <property type="project" value="InterPro"/>
</dbReference>
<keyword evidence="7 17" id="KW-0679">Respiratory chain</keyword>
<feature type="transmembrane region" description="Helical" evidence="17">
    <location>
        <begin position="108"/>
        <end position="130"/>
    </location>
</feature>
<dbReference type="EC" id="7.1.1.2" evidence="4 17"/>
<evidence type="ECO:0000256" key="14">
    <source>
        <dbReference type="ARBA" id="ARBA00023128"/>
    </source>
</evidence>
<evidence type="ECO:0000256" key="7">
    <source>
        <dbReference type="ARBA" id="ARBA00022660"/>
    </source>
</evidence>
<dbReference type="AlphaFoldDB" id="A0A7U3SSZ9"/>
<evidence type="ECO:0000256" key="4">
    <source>
        <dbReference type="ARBA" id="ARBA00012944"/>
    </source>
</evidence>
<feature type="transmembrane region" description="Helical" evidence="17">
    <location>
        <begin position="179"/>
        <end position="197"/>
    </location>
</feature>
<evidence type="ECO:0000256" key="1">
    <source>
        <dbReference type="ARBA" id="ARBA00003257"/>
    </source>
</evidence>
<dbReference type="GO" id="GO:0031966">
    <property type="term" value="C:mitochondrial membrane"/>
    <property type="evidence" value="ECO:0007669"/>
    <property type="project" value="UniProtKB-SubCell"/>
</dbReference>
<reference evidence="20" key="1">
    <citation type="submission" date="2020-03" db="EMBL/GenBank/DDBJ databases">
        <title>The mitochondrial genomes of eight Scelimeninae species (Orthoptera: Tetrigoidea): deep insights into structural characteristics and phylogenetic implications.</title>
        <authorList>
            <person name="Li R."/>
            <person name="Li X.-D."/>
        </authorList>
    </citation>
    <scope>NUCLEOTIDE SEQUENCE</scope>
</reference>
<organism evidence="20">
    <name type="scientific">Criotettix japonicus</name>
    <dbReference type="NCBI Taxonomy" id="2793210"/>
    <lineage>
        <taxon>Eukaryota</taxon>
        <taxon>Metazoa</taxon>
        <taxon>Ecdysozoa</taxon>
        <taxon>Arthropoda</taxon>
        <taxon>Hexapoda</taxon>
        <taxon>Insecta</taxon>
        <taxon>Pterygota</taxon>
        <taxon>Neoptera</taxon>
        <taxon>Polyneoptera</taxon>
        <taxon>Orthoptera</taxon>
        <taxon>Caelifera</taxon>
        <taxon>Acrididea</taxon>
        <taxon>Tetrigoidea</taxon>
        <taxon>Tetrigidae</taxon>
        <taxon>Scelimeninae</taxon>
        <taxon>Criotettix</taxon>
    </lineage>
</organism>
<comment type="function">
    <text evidence="17">Core subunit of the mitochondrial membrane respiratory chain NADH dehydrogenase (Complex I) which catalyzes electron transfer from NADH through the respiratory chain, using ubiquinone as an electron acceptor. Essential for the catalytic activity and assembly of complex I.</text>
</comment>
<evidence type="ECO:0000256" key="12">
    <source>
        <dbReference type="ARBA" id="ARBA00023027"/>
    </source>
</evidence>
<evidence type="ECO:0000259" key="18">
    <source>
        <dbReference type="Pfam" id="PF00361"/>
    </source>
</evidence>
<feature type="transmembrane region" description="Helical" evidence="17">
    <location>
        <begin position="85"/>
        <end position="102"/>
    </location>
</feature>
<feature type="transmembrane region" description="Helical" evidence="17">
    <location>
        <begin position="293"/>
        <end position="314"/>
    </location>
</feature>
<feature type="transmembrane region" description="Helical" evidence="17">
    <location>
        <begin position="137"/>
        <end position="159"/>
    </location>
</feature>
<evidence type="ECO:0000259" key="19">
    <source>
        <dbReference type="Pfam" id="PF01059"/>
    </source>
</evidence>
<comment type="catalytic activity">
    <reaction evidence="16 17">
        <text>a ubiquinone + NADH + 5 H(+)(in) = a ubiquinol + NAD(+) + 4 H(+)(out)</text>
        <dbReference type="Rhea" id="RHEA:29091"/>
        <dbReference type="Rhea" id="RHEA-COMP:9565"/>
        <dbReference type="Rhea" id="RHEA-COMP:9566"/>
        <dbReference type="ChEBI" id="CHEBI:15378"/>
        <dbReference type="ChEBI" id="CHEBI:16389"/>
        <dbReference type="ChEBI" id="CHEBI:17976"/>
        <dbReference type="ChEBI" id="CHEBI:57540"/>
        <dbReference type="ChEBI" id="CHEBI:57945"/>
        <dbReference type="EC" id="7.1.1.2"/>
    </reaction>
</comment>
<geneLocation type="mitochondrion" evidence="20"/>
<feature type="transmembrane region" description="Helical" evidence="17">
    <location>
        <begin position="6"/>
        <end position="25"/>
    </location>
</feature>
<evidence type="ECO:0000256" key="15">
    <source>
        <dbReference type="ARBA" id="ARBA00023136"/>
    </source>
</evidence>
<feature type="transmembrane region" description="Helical" evidence="17">
    <location>
        <begin position="32"/>
        <end position="49"/>
    </location>
</feature>
<evidence type="ECO:0000256" key="2">
    <source>
        <dbReference type="ARBA" id="ARBA00004225"/>
    </source>
</evidence>
<dbReference type="PANTHER" id="PTHR43507">
    <property type="entry name" value="NADH-UBIQUINONE OXIDOREDUCTASE CHAIN 4"/>
    <property type="match status" value="1"/>
</dbReference>
<dbReference type="PANTHER" id="PTHR43507:SF20">
    <property type="entry name" value="NADH-UBIQUINONE OXIDOREDUCTASE CHAIN 4"/>
    <property type="match status" value="1"/>
</dbReference>
<feature type="transmembrane region" description="Helical" evidence="17">
    <location>
        <begin position="335"/>
        <end position="353"/>
    </location>
</feature>
<proteinExistence type="inferred from homology"/>
<feature type="domain" description="NADH:ubiquinone oxidoreductase chain 4 N-terminal" evidence="19">
    <location>
        <begin position="1"/>
        <end position="99"/>
    </location>
</feature>
<dbReference type="PRINTS" id="PR01437">
    <property type="entry name" value="NUOXDRDTASE4"/>
</dbReference>
<name>A0A7U3SSZ9_9ORTH</name>
<protein>
    <recommendedName>
        <fullName evidence="5 17">NADH-ubiquinone oxidoreductase chain 4</fullName>
        <ecNumber evidence="4 17">7.1.1.2</ecNumber>
    </recommendedName>
</protein>
<dbReference type="InterPro" id="IPR003918">
    <property type="entry name" value="NADH_UbQ_OxRdtase"/>
</dbReference>
<comment type="subcellular location">
    <subcellularLocation>
        <location evidence="2 17">Mitochondrion membrane</location>
        <topology evidence="2 17">Multi-pass membrane protein</topology>
    </subcellularLocation>
</comment>
<dbReference type="GO" id="GO:0008137">
    <property type="term" value="F:NADH dehydrogenase (ubiquinone) activity"/>
    <property type="evidence" value="ECO:0007669"/>
    <property type="project" value="UniProtKB-UniRule"/>
</dbReference>
<dbReference type="GO" id="GO:0015990">
    <property type="term" value="P:electron transport coupled proton transport"/>
    <property type="evidence" value="ECO:0007669"/>
    <property type="project" value="TreeGrafter"/>
</dbReference>
<feature type="transmembrane region" description="Helical" evidence="17">
    <location>
        <begin position="373"/>
        <end position="395"/>
    </location>
</feature>
<accession>A0A7U3SSZ9</accession>
<dbReference type="InterPro" id="IPR000260">
    <property type="entry name" value="NADH4_N"/>
</dbReference>
<comment type="function">
    <text evidence="1">Core subunit of the mitochondrial membrane respiratory chain NADH dehydrogenase (Complex I) that is believed to belong to the minimal assembly required for catalysis. Complex I functions in the transfer of electrons from NADH to the respiratory chain. The immediate electron acceptor for the enzyme is believed to be ubiquinone.</text>
</comment>
<feature type="transmembrane region" description="Helical" evidence="17">
    <location>
        <begin position="55"/>
        <end position="73"/>
    </location>
</feature>
<keyword evidence="13 17" id="KW-0830">Ubiquinone</keyword>
<keyword evidence="15 17" id="KW-0472">Membrane</keyword>
<evidence type="ECO:0000256" key="8">
    <source>
        <dbReference type="ARBA" id="ARBA00022692"/>
    </source>
</evidence>
<sequence length="439" mass="50851">MLMFVFNMLFMIPLCFLNLWWIYLLWLIFMTYMFIFLGGYSLSIMVLGFGWGLDFLSWSMILLSFWLLSLMMISSQSINSSYFSGLFMFVLLMLMMSLLGAFSNLNLFYFYLNFEFSLIPTLLLILGWGYQPERISAGIYMVLYTLLASLPLLVSLLKLDILNGTLIYLLINIYCDSSYYYLAMILAFLVKMPMYMFHLWLPKAHVESPISGSMILAGVLLKLGGYGLIRVMKYIMFFSVLNYYMIFFSLYGGMIISLVCLRQIDMKMLIAYSSVSHMSMVISGLFTMNIWGYYGSIFLMLGHGLCSSGLFCLANISYERLGSRLFMLNKGLMSYMPSMCMWWFLLSVSNMAAPPSLNLLGEVSLLNSMISYSYYLMFLLFMLSFLGCAYSLYLYSYSQHGTMYSGLFSVSSCYLIEYHLICLHWLPLNILFFCCDYFM</sequence>
<gene>
    <name evidence="20" type="primary">ND4</name>
</gene>
<feature type="domain" description="NADH:quinone oxidoreductase/Mrp antiporter transmembrane" evidence="18">
    <location>
        <begin position="106"/>
        <end position="386"/>
    </location>
</feature>
<comment type="similarity">
    <text evidence="3 17">Belongs to the complex I subunit 4 family.</text>
</comment>
<keyword evidence="9" id="KW-1278">Translocase</keyword>
<keyword evidence="14 17" id="KW-0496">Mitochondrion</keyword>
<dbReference type="EMBL" id="MT162542">
    <property type="protein sequence ID" value="QPK42042.1"/>
    <property type="molecule type" value="Genomic_DNA"/>
</dbReference>
<evidence type="ECO:0000256" key="6">
    <source>
        <dbReference type="ARBA" id="ARBA00022448"/>
    </source>
</evidence>
<feature type="transmembrane region" description="Helical" evidence="17">
    <location>
        <begin position="209"/>
        <end position="229"/>
    </location>
</feature>